<dbReference type="EMBL" id="BAAAQT010000006">
    <property type="protein sequence ID" value="GAA2174593.1"/>
    <property type="molecule type" value="Genomic_DNA"/>
</dbReference>
<gene>
    <name evidence="1" type="ORF">GCM10009846_21130</name>
</gene>
<proteinExistence type="predicted"/>
<reference evidence="2" key="1">
    <citation type="journal article" date="2019" name="Int. J. Syst. Evol. Microbiol.">
        <title>The Global Catalogue of Microorganisms (GCM) 10K type strain sequencing project: providing services to taxonomists for standard genome sequencing and annotation.</title>
        <authorList>
            <consortium name="The Broad Institute Genomics Platform"/>
            <consortium name="The Broad Institute Genome Sequencing Center for Infectious Disease"/>
            <person name="Wu L."/>
            <person name="Ma J."/>
        </authorList>
    </citation>
    <scope>NUCLEOTIDE SEQUENCE [LARGE SCALE GENOMIC DNA]</scope>
    <source>
        <strain evidence="2">JCM 16026</strain>
    </source>
</reference>
<keyword evidence="2" id="KW-1185">Reference proteome</keyword>
<evidence type="ECO:0000313" key="1">
    <source>
        <dbReference type="EMBL" id="GAA2174593.1"/>
    </source>
</evidence>
<dbReference type="Proteomes" id="UP001501599">
    <property type="component" value="Unassembled WGS sequence"/>
</dbReference>
<comment type="caution">
    <text evidence="1">The sequence shown here is derived from an EMBL/GenBank/DDBJ whole genome shotgun (WGS) entry which is preliminary data.</text>
</comment>
<accession>A0ABP5MIY6</accession>
<sequence>MRTGIVTVGAAAALAVALVATGALGEREDARARPLAIGEQLETSRADIVVEGFERTGAGELVVTLTVTNALPVGLQIDDLLSIVDDDGELARFGQVSAGDVSAFVAHPGVADTFTIVYEPDRPAADDVRIVLVDATWTPRDETAFGLGANMYDEHAVAIVALP</sequence>
<evidence type="ECO:0008006" key="3">
    <source>
        <dbReference type="Google" id="ProtNLM"/>
    </source>
</evidence>
<protein>
    <recommendedName>
        <fullName evidence="3">DUF4352 domain-containing protein</fullName>
    </recommendedName>
</protein>
<name>A0ABP5MIY6_9MICO</name>
<organism evidence="1 2">
    <name type="scientific">Agrococcus versicolor</name>
    <dbReference type="NCBI Taxonomy" id="501482"/>
    <lineage>
        <taxon>Bacteria</taxon>
        <taxon>Bacillati</taxon>
        <taxon>Actinomycetota</taxon>
        <taxon>Actinomycetes</taxon>
        <taxon>Micrococcales</taxon>
        <taxon>Microbacteriaceae</taxon>
        <taxon>Agrococcus</taxon>
    </lineage>
</organism>
<evidence type="ECO:0000313" key="2">
    <source>
        <dbReference type="Proteomes" id="UP001501599"/>
    </source>
</evidence>